<proteinExistence type="predicted"/>
<evidence type="ECO:0000313" key="2">
    <source>
        <dbReference type="WBParaSite" id="nRc.2.0.1.t09168-RA"/>
    </source>
</evidence>
<protein>
    <submittedName>
        <fullName evidence="2">DUF4371 domain-containing protein</fullName>
    </submittedName>
</protein>
<keyword evidence="1" id="KW-1185">Reference proteome</keyword>
<reference evidence="2" key="1">
    <citation type="submission" date="2022-11" db="UniProtKB">
        <authorList>
            <consortium name="WormBaseParasite"/>
        </authorList>
    </citation>
    <scope>IDENTIFICATION</scope>
</reference>
<dbReference type="AlphaFoldDB" id="A0A915I4V6"/>
<accession>A0A915I4V6</accession>
<evidence type="ECO:0000313" key="1">
    <source>
        <dbReference type="Proteomes" id="UP000887565"/>
    </source>
</evidence>
<sequence length="270" mass="31202">MDANKEIMTERLSKKNVKLRHPRKVIAKQWAPKDPNIGHHTFCTEQAEQVEQHLQDYKSMKSALRRLSRKWHILVEDVYDLPMGYQPIYKATIVKIKSIIGDRNVCFILDETTDVKQCAIFNILVALESLKIKNFLDALQDDAATVHRAKALIDNELLKDELFNFATYEFLRTAIEKLETQGLAKEKQWKIVTDALQCMDGFAKEKLLASLNRNPDVKAFVENKDPEFRLQTAYAPLVSVDVECSFSLYKSILSDRRQNLTLDKIEMLNV</sequence>
<dbReference type="Proteomes" id="UP000887565">
    <property type="component" value="Unplaced"/>
</dbReference>
<organism evidence="1 2">
    <name type="scientific">Romanomermis culicivorax</name>
    <name type="common">Nematode worm</name>
    <dbReference type="NCBI Taxonomy" id="13658"/>
    <lineage>
        <taxon>Eukaryota</taxon>
        <taxon>Metazoa</taxon>
        <taxon>Ecdysozoa</taxon>
        <taxon>Nematoda</taxon>
        <taxon>Enoplea</taxon>
        <taxon>Dorylaimia</taxon>
        <taxon>Mermithida</taxon>
        <taxon>Mermithoidea</taxon>
        <taxon>Mermithidae</taxon>
        <taxon>Romanomermis</taxon>
    </lineage>
</organism>
<name>A0A915I4V6_ROMCU</name>
<dbReference type="WBParaSite" id="nRc.2.0.1.t09168-RA">
    <property type="protein sequence ID" value="nRc.2.0.1.t09168-RA"/>
    <property type="gene ID" value="nRc.2.0.1.g09168"/>
</dbReference>